<feature type="transmembrane region" description="Helical" evidence="8">
    <location>
        <begin position="149"/>
        <end position="169"/>
    </location>
</feature>
<dbReference type="PANTHER" id="PTHR30047">
    <property type="entry name" value="HIGH-AFFINITY CHOLINE TRANSPORT PROTEIN-RELATED"/>
    <property type="match status" value="1"/>
</dbReference>
<evidence type="ECO:0000256" key="5">
    <source>
        <dbReference type="ARBA" id="ARBA00022692"/>
    </source>
</evidence>
<feature type="transmembrane region" description="Helical" evidence="8">
    <location>
        <begin position="507"/>
        <end position="526"/>
    </location>
</feature>
<evidence type="ECO:0000256" key="3">
    <source>
        <dbReference type="ARBA" id="ARBA00022448"/>
    </source>
</evidence>
<name>A0ABU4GL22_9CLOT</name>
<feature type="transmembrane region" description="Helical" evidence="8">
    <location>
        <begin position="409"/>
        <end position="434"/>
    </location>
</feature>
<protein>
    <submittedName>
        <fullName evidence="9">BCCT family transporter</fullName>
    </submittedName>
</protein>
<proteinExistence type="inferred from homology"/>
<dbReference type="InterPro" id="IPR000060">
    <property type="entry name" value="BCCT_transptr"/>
</dbReference>
<feature type="transmembrane region" description="Helical" evidence="8">
    <location>
        <begin position="532"/>
        <end position="551"/>
    </location>
</feature>
<feature type="transmembrane region" description="Helical" evidence="8">
    <location>
        <begin position="461"/>
        <end position="480"/>
    </location>
</feature>
<dbReference type="Pfam" id="PF02028">
    <property type="entry name" value="BCCT"/>
    <property type="match status" value="1"/>
</dbReference>
<comment type="subcellular location">
    <subcellularLocation>
        <location evidence="1">Cell membrane</location>
        <topology evidence="1">Multi-pass membrane protein</topology>
    </subcellularLocation>
</comment>
<keyword evidence="4" id="KW-1003">Cell membrane</keyword>
<dbReference type="PANTHER" id="PTHR30047:SF7">
    <property type="entry name" value="HIGH-AFFINITY CHOLINE TRANSPORT PROTEIN"/>
    <property type="match status" value="1"/>
</dbReference>
<evidence type="ECO:0000256" key="2">
    <source>
        <dbReference type="ARBA" id="ARBA00005658"/>
    </source>
</evidence>
<keyword evidence="10" id="KW-1185">Reference proteome</keyword>
<reference evidence="9 10" key="1">
    <citation type="submission" date="2023-10" db="EMBL/GenBank/DDBJ databases">
        <title>A novel Glycoside Hydrolase 43-Like Enzyme from Clostrdium boliviensis is an Endo-xylanase, and a Candidate for Xylooligosaccharides Production from Different Xylan Substrates.</title>
        <authorList>
            <person name="Alvarez M.T."/>
            <person name="Rocabado-Villegas L.R."/>
            <person name="Salas-Veizaga D.M."/>
            <person name="Linares-Pasten J.A."/>
            <person name="Gudmundsdottir E.E."/>
            <person name="Hreggvidsson G.O."/>
            <person name="Adlercreutz P."/>
            <person name="Nordberg Karlsson E."/>
        </authorList>
    </citation>
    <scope>NUCLEOTIDE SEQUENCE [LARGE SCALE GENOMIC DNA]</scope>
    <source>
        <strain evidence="9 10">E-1</strain>
    </source>
</reference>
<evidence type="ECO:0000256" key="4">
    <source>
        <dbReference type="ARBA" id="ARBA00022475"/>
    </source>
</evidence>
<feature type="transmembrane region" description="Helical" evidence="8">
    <location>
        <begin position="291"/>
        <end position="312"/>
    </location>
</feature>
<evidence type="ECO:0000256" key="1">
    <source>
        <dbReference type="ARBA" id="ARBA00004651"/>
    </source>
</evidence>
<keyword evidence="7 8" id="KW-0472">Membrane</keyword>
<feature type="transmembrane region" description="Helical" evidence="8">
    <location>
        <begin position="110"/>
        <end position="129"/>
    </location>
</feature>
<evidence type="ECO:0000313" key="9">
    <source>
        <dbReference type="EMBL" id="MDW2798304.1"/>
    </source>
</evidence>
<comment type="caution">
    <text evidence="9">The sequence shown here is derived from an EMBL/GenBank/DDBJ whole genome shotgun (WGS) entry which is preliminary data.</text>
</comment>
<keyword evidence="5 8" id="KW-0812">Transmembrane</keyword>
<feature type="transmembrane region" description="Helical" evidence="8">
    <location>
        <begin position="207"/>
        <end position="225"/>
    </location>
</feature>
<accession>A0ABU4GL22</accession>
<feature type="transmembrane region" description="Helical" evidence="8">
    <location>
        <begin position="324"/>
        <end position="344"/>
    </location>
</feature>
<dbReference type="RefSeq" id="WP_318064545.1">
    <property type="nucleotide sequence ID" value="NZ_JAWONS010000186.1"/>
</dbReference>
<dbReference type="EMBL" id="JAWONS010000186">
    <property type="protein sequence ID" value="MDW2798304.1"/>
    <property type="molecule type" value="Genomic_DNA"/>
</dbReference>
<dbReference type="NCBIfam" id="TIGR00842">
    <property type="entry name" value="bcct"/>
    <property type="match status" value="1"/>
</dbReference>
<evidence type="ECO:0000256" key="8">
    <source>
        <dbReference type="SAM" id="Phobius"/>
    </source>
</evidence>
<feature type="transmembrane region" description="Helical" evidence="8">
    <location>
        <begin position="72"/>
        <end position="90"/>
    </location>
</feature>
<dbReference type="Proteomes" id="UP001276854">
    <property type="component" value="Unassembled WGS sequence"/>
</dbReference>
<keyword evidence="3" id="KW-0813">Transport</keyword>
<evidence type="ECO:0000256" key="7">
    <source>
        <dbReference type="ARBA" id="ARBA00023136"/>
    </source>
</evidence>
<gene>
    <name evidence="9" type="ORF">RZO55_12040</name>
</gene>
<feature type="transmembrane region" description="Helical" evidence="8">
    <location>
        <begin position="379"/>
        <end position="397"/>
    </location>
</feature>
<evidence type="ECO:0000256" key="6">
    <source>
        <dbReference type="ARBA" id="ARBA00022989"/>
    </source>
</evidence>
<organism evidence="9 10">
    <name type="scientific">Clostridium boliviensis</name>
    <dbReference type="NCBI Taxonomy" id="318465"/>
    <lineage>
        <taxon>Bacteria</taxon>
        <taxon>Bacillati</taxon>
        <taxon>Bacillota</taxon>
        <taxon>Clostridia</taxon>
        <taxon>Eubacteriales</taxon>
        <taxon>Clostridiaceae</taxon>
        <taxon>Clostridium</taxon>
    </lineage>
</organism>
<comment type="similarity">
    <text evidence="2">Belongs to the BCCT transporter (TC 2.A.15) family.</text>
</comment>
<sequence length="609" mass="66803">MIDEKREIESKKILAAKLKKAEKEARRKAIKNRKPFKGLQIRLTPSLFDEEGRQEPGENNWSGHGFDIHPQVTLISVALLFVFILLTLVFPIKAEHIFSELMTGVIKNAGWFFVVAANIFIIAALYFAFGRFGNIKIGGNNAQPEFSKFGWYAMLLSAGMGIGLLFWSVGEPISHLQNPSPMFGGIEKGSAVAAQAAMATTFFHWGFHPWAIYSIVGLGLAFFSYNKGLPLTIRSVFYPLIGNKIYGILGNMIDVLSVLATLIGLATSLGLGVAQVNAGLNYLFGIQMSTGIQIVLIIVITGFATISVVLGLDGGVKRLSEINMIMAGVFMIVVLIVGPTVYILGGFSQNLGFYISGLLEMSFWTETYRDTSWQGKWTIFYWAWWISWSPFVGMFIARISKGRTVREFILGVMLIPSLLSFLWMSVFGGTALYLQTNNIGDIATVVSQDVSVALFAMLKHLPWSSLLSTVGIILVTVFFVTSSDSGSLVVDHLISGGKLDSPVPQRVFWAVMEGVVAATLLIGGGLSSLQTASVMTGLPFAILLILLVYSLKIGLQEEYEIEEAVRKSLVKVEKAHFLNEAISEVLQEEKALISDNAEVNKIEEGKNNF</sequence>
<evidence type="ECO:0000313" key="10">
    <source>
        <dbReference type="Proteomes" id="UP001276854"/>
    </source>
</evidence>
<keyword evidence="6 8" id="KW-1133">Transmembrane helix</keyword>
<feature type="transmembrane region" description="Helical" evidence="8">
    <location>
        <begin position="246"/>
        <end position="271"/>
    </location>
</feature>